<reference evidence="2 3" key="1">
    <citation type="submission" date="2019-04" db="EMBL/GenBank/DDBJ databases">
        <title>Draft, Whole-Genome Sequence of the Anthracene-degrading Mycobacterium frederiksbergense LB501T, Isolated from a Polycyclic Aromatic Hydrocarbon (PAH)-Contaminated Soil.</title>
        <authorList>
            <person name="Augelletti F."/>
        </authorList>
    </citation>
    <scope>NUCLEOTIDE SEQUENCE [LARGE SCALE GENOMIC DNA]</scope>
    <source>
        <strain evidence="2 3">LB 501T</strain>
    </source>
</reference>
<keyword evidence="3" id="KW-1185">Reference proteome</keyword>
<evidence type="ECO:0000313" key="2">
    <source>
        <dbReference type="EMBL" id="QIV85211.1"/>
    </source>
</evidence>
<dbReference type="AlphaFoldDB" id="A0A6H0SF77"/>
<evidence type="ECO:0000256" key="1">
    <source>
        <dbReference type="SAM" id="MobiDB-lite"/>
    </source>
</evidence>
<dbReference type="EMBL" id="CP038799">
    <property type="protein sequence ID" value="QIV85211.1"/>
    <property type="molecule type" value="Genomic_DNA"/>
</dbReference>
<evidence type="ECO:0008006" key="4">
    <source>
        <dbReference type="Google" id="ProtNLM"/>
    </source>
</evidence>
<feature type="compositionally biased region" description="Low complexity" evidence="1">
    <location>
        <begin position="8"/>
        <end position="38"/>
    </location>
</feature>
<dbReference type="KEGG" id="mfre:EXE63_09345"/>
<feature type="region of interest" description="Disordered" evidence="1">
    <location>
        <begin position="1"/>
        <end position="47"/>
    </location>
</feature>
<gene>
    <name evidence="2" type="ORF">EXE63_09345</name>
</gene>
<organism evidence="2 3">
    <name type="scientific">Mycolicibacterium frederiksbergense</name>
    <dbReference type="NCBI Taxonomy" id="117567"/>
    <lineage>
        <taxon>Bacteria</taxon>
        <taxon>Bacillati</taxon>
        <taxon>Actinomycetota</taxon>
        <taxon>Actinomycetes</taxon>
        <taxon>Mycobacteriales</taxon>
        <taxon>Mycobacteriaceae</taxon>
        <taxon>Mycolicibacterium</taxon>
    </lineage>
</organism>
<proteinExistence type="predicted"/>
<protein>
    <recommendedName>
        <fullName evidence="4">Lipoprotein LpqN</fullName>
    </recommendedName>
</protein>
<dbReference type="Proteomes" id="UP000501849">
    <property type="component" value="Chromosome"/>
</dbReference>
<evidence type="ECO:0000313" key="3">
    <source>
        <dbReference type="Proteomes" id="UP000501849"/>
    </source>
</evidence>
<sequence length="222" mass="22554">MLVSCSKSSDGAAVADDGATVTTGATTTATVSPTTDPGAPSTDSGHPDFGVVPTSTTPIPAGTVTCEPEQRPPVGMVAQVADSVAPVITIAVPEGWSMQGGTGDVGAELAGPDGMSATVTIMPTTLDPQAAFAEYADELTADAAVSSLSVLPAELCDYSGQKLLGAVSDTPEEAIEFVDRIVHVWTNSRDYLISVHTEAPTGTSGFDPAATQLTEDFEIRIP</sequence>
<name>A0A6H0SF77_9MYCO</name>
<accession>A0A6H0SF77</accession>